<sequence>MLPIIKTINPQYTNGFLPKLSDSGPNINCPKPNPKKIIVISNWLSVLFIMFKCLPISGKAGNKASMDSATIDIKEAISATNSNLKLCGLFMWQI</sequence>
<keyword evidence="2" id="KW-1185">Reference proteome</keyword>
<dbReference type="Proteomes" id="UP000636004">
    <property type="component" value="Unassembled WGS sequence"/>
</dbReference>
<comment type="caution">
    <text evidence="1">The sequence shown here is derived from an EMBL/GenBank/DDBJ whole genome shotgun (WGS) entry which is preliminary data.</text>
</comment>
<reference evidence="1" key="1">
    <citation type="journal article" date="2014" name="Int. J. Syst. Evol. Microbiol.">
        <title>Complete genome sequence of Corynebacterium casei LMG S-19264T (=DSM 44701T), isolated from a smear-ripened cheese.</title>
        <authorList>
            <consortium name="US DOE Joint Genome Institute (JGI-PGF)"/>
            <person name="Walter F."/>
            <person name="Albersmeier A."/>
            <person name="Kalinowski J."/>
            <person name="Ruckert C."/>
        </authorList>
    </citation>
    <scope>NUCLEOTIDE SEQUENCE</scope>
    <source>
        <strain evidence="1">KCTC 12710</strain>
    </source>
</reference>
<reference evidence="1" key="2">
    <citation type="submission" date="2020-09" db="EMBL/GenBank/DDBJ databases">
        <authorList>
            <person name="Sun Q."/>
            <person name="Kim S."/>
        </authorList>
    </citation>
    <scope>NUCLEOTIDE SEQUENCE</scope>
    <source>
        <strain evidence="1">KCTC 12710</strain>
    </source>
</reference>
<evidence type="ECO:0000313" key="2">
    <source>
        <dbReference type="Proteomes" id="UP000636004"/>
    </source>
</evidence>
<proteinExistence type="predicted"/>
<dbReference type="AlphaFoldDB" id="A0A918VCG1"/>
<protein>
    <submittedName>
        <fullName evidence="1">Uncharacterized protein</fullName>
    </submittedName>
</protein>
<evidence type="ECO:0000313" key="1">
    <source>
        <dbReference type="EMBL" id="GGZ86537.1"/>
    </source>
</evidence>
<gene>
    <name evidence="1" type="ORF">GCM10007028_25780</name>
</gene>
<accession>A0A918VCG1</accession>
<organism evidence="1 2">
    <name type="scientific">Algibacter mikhailovii</name>
    <dbReference type="NCBI Taxonomy" id="425498"/>
    <lineage>
        <taxon>Bacteria</taxon>
        <taxon>Pseudomonadati</taxon>
        <taxon>Bacteroidota</taxon>
        <taxon>Flavobacteriia</taxon>
        <taxon>Flavobacteriales</taxon>
        <taxon>Flavobacteriaceae</taxon>
        <taxon>Algibacter</taxon>
    </lineage>
</organism>
<dbReference type="EMBL" id="BMWZ01000006">
    <property type="protein sequence ID" value="GGZ86537.1"/>
    <property type="molecule type" value="Genomic_DNA"/>
</dbReference>
<name>A0A918VCG1_9FLAO</name>